<dbReference type="AlphaFoldDB" id="A0AAW0DDQ5"/>
<name>A0AAW0DDQ5_9AGAR</name>
<dbReference type="EMBL" id="JAWWNJ010000009">
    <property type="protein sequence ID" value="KAK7048878.1"/>
    <property type="molecule type" value="Genomic_DNA"/>
</dbReference>
<gene>
    <name evidence="2" type="ORF">R3P38DRAFT_3175136</name>
</gene>
<sequence length="202" mass="22796">MLTSFPPALNSSPTSRTDKQTPPNTTSTCVQQSSQAFGISARRKAAPSPTQPAARSRRRFRRRQAYSRLQIQHLGTLIPTKLVTRVLRAAPRLRSSSVLDTIELDLRPPAGKHPLLQLKPPNRPSTLEVFGDEAAQTLDYIHRRPASGMCDWQELGLHLEIWVATDWRSNTNLDLFLQAQNFDYTDRRPLSDNDSKQLPTSE</sequence>
<keyword evidence="3" id="KW-1185">Reference proteome</keyword>
<comment type="caution">
    <text evidence="2">The sequence shown here is derived from an EMBL/GenBank/DDBJ whole genome shotgun (WGS) entry which is preliminary data.</text>
</comment>
<evidence type="ECO:0000313" key="3">
    <source>
        <dbReference type="Proteomes" id="UP001362999"/>
    </source>
</evidence>
<feature type="region of interest" description="Disordered" evidence="1">
    <location>
        <begin position="1"/>
        <end position="61"/>
    </location>
</feature>
<feature type="compositionally biased region" description="Polar residues" evidence="1">
    <location>
        <begin position="1"/>
        <end position="37"/>
    </location>
</feature>
<evidence type="ECO:0000313" key="2">
    <source>
        <dbReference type="EMBL" id="KAK7048878.1"/>
    </source>
</evidence>
<dbReference type="Proteomes" id="UP001362999">
    <property type="component" value="Unassembled WGS sequence"/>
</dbReference>
<organism evidence="2 3">
    <name type="scientific">Favolaschia claudopus</name>
    <dbReference type="NCBI Taxonomy" id="2862362"/>
    <lineage>
        <taxon>Eukaryota</taxon>
        <taxon>Fungi</taxon>
        <taxon>Dikarya</taxon>
        <taxon>Basidiomycota</taxon>
        <taxon>Agaricomycotina</taxon>
        <taxon>Agaricomycetes</taxon>
        <taxon>Agaricomycetidae</taxon>
        <taxon>Agaricales</taxon>
        <taxon>Marasmiineae</taxon>
        <taxon>Mycenaceae</taxon>
        <taxon>Favolaschia</taxon>
    </lineage>
</organism>
<accession>A0AAW0DDQ5</accession>
<proteinExistence type="predicted"/>
<protein>
    <submittedName>
        <fullName evidence="2">Uncharacterized protein</fullName>
    </submittedName>
</protein>
<evidence type="ECO:0000256" key="1">
    <source>
        <dbReference type="SAM" id="MobiDB-lite"/>
    </source>
</evidence>
<reference evidence="2 3" key="1">
    <citation type="journal article" date="2024" name="J Genomics">
        <title>Draft genome sequencing and assembly of Favolaschia claudopus CIRM-BRFM 2984 isolated from oak limbs.</title>
        <authorList>
            <person name="Navarro D."/>
            <person name="Drula E."/>
            <person name="Chaduli D."/>
            <person name="Cazenave R."/>
            <person name="Ahrendt S."/>
            <person name="Wang J."/>
            <person name="Lipzen A."/>
            <person name="Daum C."/>
            <person name="Barry K."/>
            <person name="Grigoriev I.V."/>
            <person name="Favel A."/>
            <person name="Rosso M.N."/>
            <person name="Martin F."/>
        </authorList>
    </citation>
    <scope>NUCLEOTIDE SEQUENCE [LARGE SCALE GENOMIC DNA]</scope>
    <source>
        <strain evidence="2 3">CIRM-BRFM 2984</strain>
    </source>
</reference>